<evidence type="ECO:0000313" key="7">
    <source>
        <dbReference type="Proteomes" id="UP000245468"/>
    </source>
</evidence>
<protein>
    <submittedName>
        <fullName evidence="6">L-fucose-proton symporter</fullName>
    </submittedName>
</protein>
<dbReference type="GO" id="GO:0005886">
    <property type="term" value="C:plasma membrane"/>
    <property type="evidence" value="ECO:0007669"/>
    <property type="project" value="UniProtKB-SubCell"/>
</dbReference>
<dbReference type="NCBIfam" id="TIGR00885">
    <property type="entry name" value="fucP"/>
    <property type="match status" value="1"/>
</dbReference>
<dbReference type="GO" id="GO:0015535">
    <property type="term" value="F:fucose:proton symporter activity"/>
    <property type="evidence" value="ECO:0007669"/>
    <property type="project" value="InterPro"/>
</dbReference>
<dbReference type="EMBL" id="CP029346">
    <property type="protein sequence ID" value="AWL09313.1"/>
    <property type="molecule type" value="Genomic_DNA"/>
</dbReference>
<evidence type="ECO:0000256" key="2">
    <source>
        <dbReference type="ARBA" id="ARBA00022475"/>
    </source>
</evidence>
<sequence>MALPINSEEQLELSQSKDNTNYLLPFILVTSLFFLWGLANSLNGTLVKQFQIALDLQRWQANIVETAFYMGYFVMAIPAGMVMRKLGYKMGILMGLILYSAGAFLFYPAASVREYSFFLGALFLIASGIAFLETAANLYVTVLGDPKKGDFRLNLAQSFNGISTILGPVIGGLFIFSDREYTRDMIQALPAAEAEAIRVSQAESVQGPYLVIGVVVAIVAVLFAITKMPEVKAVGESKSSGSKITIVSLLKNKHLRLGVIAQFCNIGAQVSLWGNFVDFKLDFARDSNLWIVEQIYQTTESMTPTQIASFHASFAFILFMIGRFIGTYFMGKYESNRVLGIYAIGSVLSIIIAILGGGILAVIALMMVYFFQSIMFPTIFALACKDLGEGSKLASSLIIMSIVGGAIIPPFTAYLFKIGPSLALGIPLACFVFIVYYAYQGFKIQKI</sequence>
<proteinExistence type="predicted"/>
<dbReference type="OrthoDB" id="9795150at2"/>
<dbReference type="InterPro" id="IPR020846">
    <property type="entry name" value="MFS_dom"/>
</dbReference>
<name>A0A2S2DVC5_9BACT</name>
<dbReference type="InterPro" id="IPR011701">
    <property type="entry name" value="MFS"/>
</dbReference>
<keyword evidence="7" id="KW-1185">Reference proteome</keyword>
<dbReference type="PROSITE" id="PS50850">
    <property type="entry name" value="MFS"/>
    <property type="match status" value="1"/>
</dbReference>
<dbReference type="AlphaFoldDB" id="A0A2S2DVC5"/>
<dbReference type="CDD" id="cd17394">
    <property type="entry name" value="MFS_FucP_like"/>
    <property type="match status" value="1"/>
</dbReference>
<comment type="subcellular location">
    <subcellularLocation>
        <location evidence="1">Cell inner membrane</location>
        <topology evidence="1">Multi-pass membrane protein</topology>
    </subcellularLocation>
</comment>
<dbReference type="KEGG" id="psez:HME7025_01457"/>
<keyword evidence="5" id="KW-0472">Membrane</keyword>
<dbReference type="InterPro" id="IPR036259">
    <property type="entry name" value="MFS_trans_sf"/>
</dbReference>
<evidence type="ECO:0000256" key="3">
    <source>
        <dbReference type="ARBA" id="ARBA00022692"/>
    </source>
</evidence>
<evidence type="ECO:0000256" key="5">
    <source>
        <dbReference type="ARBA" id="ARBA00023136"/>
    </source>
</evidence>
<gene>
    <name evidence="6" type="ORF">HME7025_01457</name>
</gene>
<dbReference type="PANTHER" id="PTHR43702:SF11">
    <property type="entry name" value="L-FUCOSE-PROTON SYMPORTER"/>
    <property type="match status" value="1"/>
</dbReference>
<accession>A0A2S2DVC5</accession>
<keyword evidence="4" id="KW-1133">Transmembrane helix</keyword>
<evidence type="ECO:0000256" key="1">
    <source>
        <dbReference type="ARBA" id="ARBA00004429"/>
    </source>
</evidence>
<dbReference type="Gene3D" id="1.20.1250.20">
    <property type="entry name" value="MFS general substrate transporter like domains"/>
    <property type="match status" value="2"/>
</dbReference>
<dbReference type="InterPro" id="IPR050375">
    <property type="entry name" value="MFS_TsgA-like"/>
</dbReference>
<organism evidence="6 7">
    <name type="scientific">Aquirufa nivalisilvae</name>
    <dbReference type="NCBI Taxonomy" id="2516557"/>
    <lineage>
        <taxon>Bacteria</taxon>
        <taxon>Pseudomonadati</taxon>
        <taxon>Bacteroidota</taxon>
        <taxon>Cytophagia</taxon>
        <taxon>Cytophagales</taxon>
        <taxon>Flectobacillaceae</taxon>
        <taxon>Aquirufa</taxon>
    </lineage>
</organism>
<dbReference type="SUPFAM" id="SSF103473">
    <property type="entry name" value="MFS general substrate transporter"/>
    <property type="match status" value="1"/>
</dbReference>
<dbReference type="RefSeq" id="WP_109323007.1">
    <property type="nucleotide sequence ID" value="NZ_CP029346.1"/>
</dbReference>
<dbReference type="InterPro" id="IPR005275">
    <property type="entry name" value="Lfuc_symporter_FucP"/>
</dbReference>
<keyword evidence="2" id="KW-1003">Cell membrane</keyword>
<reference evidence="7" key="1">
    <citation type="submission" date="2018-05" db="EMBL/GenBank/DDBJ databases">
        <title>Pseudarcicella sp. HME7025 Genome sequencing and assembly.</title>
        <authorList>
            <person name="Kim H."/>
            <person name="Kang H."/>
            <person name="Joh K."/>
        </authorList>
    </citation>
    <scope>NUCLEOTIDE SEQUENCE [LARGE SCALE GENOMIC DNA]</scope>
    <source>
        <strain evidence="7">HME7025</strain>
    </source>
</reference>
<dbReference type="PANTHER" id="PTHR43702">
    <property type="entry name" value="L-FUCOSE-PROTON SYMPORTER"/>
    <property type="match status" value="1"/>
</dbReference>
<keyword evidence="3" id="KW-0812">Transmembrane</keyword>
<dbReference type="Pfam" id="PF07690">
    <property type="entry name" value="MFS_1"/>
    <property type="match status" value="1"/>
</dbReference>
<evidence type="ECO:0000313" key="6">
    <source>
        <dbReference type="EMBL" id="AWL09313.1"/>
    </source>
</evidence>
<evidence type="ECO:0000256" key="4">
    <source>
        <dbReference type="ARBA" id="ARBA00022989"/>
    </source>
</evidence>
<dbReference type="Proteomes" id="UP000245468">
    <property type="component" value="Chromosome"/>
</dbReference>